<dbReference type="EMBL" id="JACGWN010000013">
    <property type="protein sequence ID" value="KAL0411534.1"/>
    <property type="molecule type" value="Genomic_DNA"/>
</dbReference>
<evidence type="ECO:0000313" key="1">
    <source>
        <dbReference type="EMBL" id="KAL0411534.1"/>
    </source>
</evidence>
<comment type="caution">
    <text evidence="1">The sequence shown here is derived from an EMBL/GenBank/DDBJ whole genome shotgun (WGS) entry which is preliminary data.</text>
</comment>
<reference evidence="1" key="1">
    <citation type="submission" date="2020-06" db="EMBL/GenBank/DDBJ databases">
        <authorList>
            <person name="Li T."/>
            <person name="Hu X."/>
            <person name="Zhang T."/>
            <person name="Song X."/>
            <person name="Zhang H."/>
            <person name="Dai N."/>
            <person name="Sheng W."/>
            <person name="Hou X."/>
            <person name="Wei L."/>
        </authorList>
    </citation>
    <scope>NUCLEOTIDE SEQUENCE</scope>
    <source>
        <strain evidence="1">KEN1</strain>
        <tissue evidence="1">Leaf</tissue>
    </source>
</reference>
<sequence length="68" mass="7335">MAVMKSTTKGLGLKHSKSRTSRLGIEYPIGTYTKPHIDLIDVSHSSDGCRILSATDVGRLCDLSGLMD</sequence>
<proteinExistence type="predicted"/>
<name>A0AAW2U335_9LAMI</name>
<reference evidence="1" key="2">
    <citation type="journal article" date="2024" name="Plant">
        <title>Genomic evolution and insights into agronomic trait innovations of Sesamum species.</title>
        <authorList>
            <person name="Miao H."/>
            <person name="Wang L."/>
            <person name="Qu L."/>
            <person name="Liu H."/>
            <person name="Sun Y."/>
            <person name="Le M."/>
            <person name="Wang Q."/>
            <person name="Wei S."/>
            <person name="Zheng Y."/>
            <person name="Lin W."/>
            <person name="Duan Y."/>
            <person name="Cao H."/>
            <person name="Xiong S."/>
            <person name="Wang X."/>
            <person name="Wei L."/>
            <person name="Li C."/>
            <person name="Ma Q."/>
            <person name="Ju M."/>
            <person name="Zhao R."/>
            <person name="Li G."/>
            <person name="Mu C."/>
            <person name="Tian Q."/>
            <person name="Mei H."/>
            <person name="Zhang T."/>
            <person name="Gao T."/>
            <person name="Zhang H."/>
        </authorList>
    </citation>
    <scope>NUCLEOTIDE SEQUENCE</scope>
    <source>
        <strain evidence="1">KEN1</strain>
    </source>
</reference>
<protein>
    <submittedName>
        <fullName evidence="1">Uncharacterized protein</fullName>
    </submittedName>
</protein>
<dbReference type="AlphaFoldDB" id="A0AAW2U335"/>
<organism evidence="1">
    <name type="scientific">Sesamum latifolium</name>
    <dbReference type="NCBI Taxonomy" id="2727402"/>
    <lineage>
        <taxon>Eukaryota</taxon>
        <taxon>Viridiplantae</taxon>
        <taxon>Streptophyta</taxon>
        <taxon>Embryophyta</taxon>
        <taxon>Tracheophyta</taxon>
        <taxon>Spermatophyta</taxon>
        <taxon>Magnoliopsida</taxon>
        <taxon>eudicotyledons</taxon>
        <taxon>Gunneridae</taxon>
        <taxon>Pentapetalae</taxon>
        <taxon>asterids</taxon>
        <taxon>lamiids</taxon>
        <taxon>Lamiales</taxon>
        <taxon>Pedaliaceae</taxon>
        <taxon>Sesamum</taxon>
    </lineage>
</organism>
<accession>A0AAW2U335</accession>
<gene>
    <name evidence="1" type="ORF">Slati_3743100</name>
</gene>